<feature type="domain" description="MmgE/PrpD N-terminal" evidence="2">
    <location>
        <begin position="10"/>
        <end position="246"/>
    </location>
</feature>
<sequence length="457" mass="49723">MSELNASRLIAKFASQLDQRHLTDDLSHQVGRAIIDTVGVGVAGRHEPASLIGMKYARSLPSQEVARAWGERHRLSLHACVLYNGIAAHVLDFDDVNSPLRGHPSIALLPPLLALGEANDLTVSRVAAAYVVGFEVMVRIARAMVQDHYAKGWHATTTLGTIGAAIACSNLLGLTEDQTVNCIGLAVAQAAGTRGNFGTMAKSFQTGQCGVAGMTAALLAQFGMTASDEALDGEQGFTRLYGEYERLDECLAGLESSPHELLNSGIEIKKYPMCYAAHRSLDGILSLVREHRFEAQQVRAIHVTSNYRALVPLIHSRPTTGLEAKFSMEYAMAAAVVDRRMSLASFTDEAVMRPEIQSFLSKVTKAECAGPQTPRWNELTVELVNGQSIRKKITTLHGSMQHPLSDQELKIKWDDCMSFGGFADQGDAFFETALTHSDRTVRELMVLLPCESIQQAV</sequence>
<accession>A0A2R4XFW6</accession>
<dbReference type="InterPro" id="IPR042188">
    <property type="entry name" value="MmgE/PrpD_sf_2"/>
</dbReference>
<dbReference type="InterPro" id="IPR045336">
    <property type="entry name" value="MmgE_PrpD_N"/>
</dbReference>
<dbReference type="SUPFAM" id="SSF103378">
    <property type="entry name" value="2-methylcitrate dehydratase PrpD"/>
    <property type="match status" value="1"/>
</dbReference>
<dbReference type="Pfam" id="PF03972">
    <property type="entry name" value="MmgE_PrpD_N"/>
    <property type="match status" value="1"/>
</dbReference>
<keyword evidence="5" id="KW-1185">Reference proteome</keyword>
<feature type="domain" description="MmgE/PrpD C-terminal" evidence="3">
    <location>
        <begin position="271"/>
        <end position="418"/>
    </location>
</feature>
<dbReference type="PANTHER" id="PTHR16943">
    <property type="entry name" value="2-METHYLCITRATE DEHYDRATASE-RELATED"/>
    <property type="match status" value="1"/>
</dbReference>
<dbReference type="Pfam" id="PF19305">
    <property type="entry name" value="MmgE_PrpD_C"/>
    <property type="match status" value="1"/>
</dbReference>
<evidence type="ECO:0000256" key="1">
    <source>
        <dbReference type="ARBA" id="ARBA00006174"/>
    </source>
</evidence>
<evidence type="ECO:0000259" key="2">
    <source>
        <dbReference type="Pfam" id="PF03972"/>
    </source>
</evidence>
<evidence type="ECO:0000313" key="5">
    <source>
        <dbReference type="Proteomes" id="UP000244571"/>
    </source>
</evidence>
<protein>
    <submittedName>
        <fullName evidence="4">MmgE/PrpD family protein</fullName>
    </submittedName>
</protein>
<dbReference type="Gene3D" id="1.10.4100.10">
    <property type="entry name" value="2-methylcitrate dehydratase PrpD"/>
    <property type="match status" value="1"/>
</dbReference>
<gene>
    <name evidence="4" type="ORF">DBV39_02130</name>
</gene>
<comment type="similarity">
    <text evidence="1">Belongs to the PrpD family.</text>
</comment>
<dbReference type="GO" id="GO:0016829">
    <property type="term" value="F:lyase activity"/>
    <property type="evidence" value="ECO:0007669"/>
    <property type="project" value="InterPro"/>
</dbReference>
<name>A0A2R4XFW6_9BURK</name>
<evidence type="ECO:0000313" key="4">
    <source>
        <dbReference type="EMBL" id="AWB32710.1"/>
    </source>
</evidence>
<dbReference type="InterPro" id="IPR045337">
    <property type="entry name" value="MmgE_PrpD_C"/>
</dbReference>
<evidence type="ECO:0000259" key="3">
    <source>
        <dbReference type="Pfam" id="PF19305"/>
    </source>
</evidence>
<reference evidence="4 5" key="1">
    <citation type="submission" date="2018-04" db="EMBL/GenBank/DDBJ databases">
        <title>Bordetella sp. HZ20 isolated from seawater.</title>
        <authorList>
            <person name="Sun C."/>
        </authorList>
    </citation>
    <scope>NUCLEOTIDE SEQUENCE [LARGE SCALE GENOMIC DNA]</scope>
    <source>
        <strain evidence="4 5">HZ20</strain>
    </source>
</reference>
<dbReference type="KEGG" id="boz:DBV39_02130"/>
<organism evidence="4 5">
    <name type="scientific">Orrella marina</name>
    <dbReference type="NCBI Taxonomy" id="2163011"/>
    <lineage>
        <taxon>Bacteria</taxon>
        <taxon>Pseudomonadati</taxon>
        <taxon>Pseudomonadota</taxon>
        <taxon>Betaproteobacteria</taxon>
        <taxon>Burkholderiales</taxon>
        <taxon>Alcaligenaceae</taxon>
        <taxon>Orrella</taxon>
    </lineage>
</organism>
<dbReference type="InterPro" id="IPR005656">
    <property type="entry name" value="MmgE_PrpD"/>
</dbReference>
<dbReference type="RefSeq" id="WP_108620151.1">
    <property type="nucleotide sequence ID" value="NZ_CP028901.1"/>
</dbReference>
<dbReference type="Gene3D" id="3.30.1330.120">
    <property type="entry name" value="2-methylcitrate dehydratase PrpD"/>
    <property type="match status" value="1"/>
</dbReference>
<dbReference type="InterPro" id="IPR042183">
    <property type="entry name" value="MmgE/PrpD_sf_1"/>
</dbReference>
<dbReference type="EMBL" id="CP028901">
    <property type="protein sequence ID" value="AWB32710.1"/>
    <property type="molecule type" value="Genomic_DNA"/>
</dbReference>
<dbReference type="PANTHER" id="PTHR16943:SF8">
    <property type="entry name" value="2-METHYLCITRATE DEHYDRATASE"/>
    <property type="match status" value="1"/>
</dbReference>
<dbReference type="InterPro" id="IPR036148">
    <property type="entry name" value="MmgE/PrpD_sf"/>
</dbReference>
<dbReference type="Proteomes" id="UP000244571">
    <property type="component" value="Chromosome"/>
</dbReference>
<dbReference type="OrthoDB" id="8680281at2"/>
<dbReference type="AlphaFoldDB" id="A0A2R4XFW6"/>
<proteinExistence type="inferred from homology"/>